<sequence>MSCTCCQTVVIERGAAETIRGLGGSRFQDCYTLGRMLGLGAYSIVRVAIDLRTGESWACKYLQVSKEEHTLNGRLVKPRVRERLLQEISIMQTICHPHIVKFREYFEDELGFYIVMEKASGKNLLETLIQRDDRKLSEPEVCCIAKQLLDVLGYLEERRIAHRDLKLENIVLNGTDVSDIKVVDFGLAAQCSEHLIQRCGTFCYAAPEILSEKSQQGYNASCDLWSLGMVLFELLGGQNPLQNNEVDQVFDAIRREGFDLSSAPLTDVSEAAKDFLGKLLVVDPEERLSISCAMAHPWVL</sequence>
<evidence type="ECO:0000259" key="7">
    <source>
        <dbReference type="PROSITE" id="PS50011"/>
    </source>
</evidence>
<name>A0A061RCS1_9CHLO</name>
<evidence type="ECO:0000256" key="6">
    <source>
        <dbReference type="RuleBase" id="RU000304"/>
    </source>
</evidence>
<evidence type="ECO:0000256" key="3">
    <source>
        <dbReference type="ARBA" id="ARBA00022777"/>
    </source>
</evidence>
<dbReference type="PROSITE" id="PS50011">
    <property type="entry name" value="PROTEIN_KINASE_DOM"/>
    <property type="match status" value="1"/>
</dbReference>
<keyword evidence="2 5" id="KW-0547">Nucleotide-binding</keyword>
<dbReference type="SUPFAM" id="SSF56112">
    <property type="entry name" value="Protein kinase-like (PK-like)"/>
    <property type="match status" value="1"/>
</dbReference>
<dbReference type="SMART" id="SM00220">
    <property type="entry name" value="S_TKc"/>
    <property type="match status" value="1"/>
</dbReference>
<proteinExistence type="inferred from homology"/>
<dbReference type="InterPro" id="IPR008271">
    <property type="entry name" value="Ser/Thr_kinase_AS"/>
</dbReference>
<accession>A0A061RCS1</accession>
<evidence type="ECO:0000256" key="4">
    <source>
        <dbReference type="ARBA" id="ARBA00022840"/>
    </source>
</evidence>
<keyword evidence="1" id="KW-0808">Transferase</keyword>
<keyword evidence="6" id="KW-0723">Serine/threonine-protein kinase</keyword>
<feature type="binding site" evidence="5">
    <location>
        <position position="60"/>
    </location>
    <ligand>
        <name>ATP</name>
        <dbReference type="ChEBI" id="CHEBI:30616"/>
    </ligand>
</feature>
<dbReference type="FunFam" id="1.10.510.10:FF:000571">
    <property type="entry name" value="Maternal embryonic leucine zipper kinase"/>
    <property type="match status" value="1"/>
</dbReference>
<dbReference type="GO" id="GO:0004674">
    <property type="term" value="F:protein serine/threonine kinase activity"/>
    <property type="evidence" value="ECO:0007669"/>
    <property type="project" value="UniProtKB-KW"/>
</dbReference>
<evidence type="ECO:0000313" key="8">
    <source>
        <dbReference type="EMBL" id="JAC69773.1"/>
    </source>
</evidence>
<dbReference type="Pfam" id="PF00069">
    <property type="entry name" value="Pkinase"/>
    <property type="match status" value="1"/>
</dbReference>
<evidence type="ECO:0000256" key="1">
    <source>
        <dbReference type="ARBA" id="ARBA00022679"/>
    </source>
</evidence>
<dbReference type="PROSITE" id="PS00108">
    <property type="entry name" value="PROTEIN_KINASE_ST"/>
    <property type="match status" value="1"/>
</dbReference>
<evidence type="ECO:0000256" key="2">
    <source>
        <dbReference type="ARBA" id="ARBA00022741"/>
    </source>
</evidence>
<dbReference type="PROSITE" id="PS00107">
    <property type="entry name" value="PROTEIN_KINASE_ATP"/>
    <property type="match status" value="1"/>
</dbReference>
<dbReference type="InterPro" id="IPR011009">
    <property type="entry name" value="Kinase-like_dom_sf"/>
</dbReference>
<dbReference type="InterPro" id="IPR000719">
    <property type="entry name" value="Prot_kinase_dom"/>
</dbReference>
<gene>
    <name evidence="8" type="ORF">TSPGSL018_5582</name>
</gene>
<dbReference type="PANTHER" id="PTHR24347">
    <property type="entry name" value="SERINE/THREONINE-PROTEIN KINASE"/>
    <property type="match status" value="1"/>
</dbReference>
<comment type="similarity">
    <text evidence="6">Belongs to the protein kinase superfamily.</text>
</comment>
<dbReference type="AlphaFoldDB" id="A0A061RCS1"/>
<dbReference type="Gene3D" id="1.10.510.10">
    <property type="entry name" value="Transferase(Phosphotransferase) domain 1"/>
    <property type="match status" value="1"/>
</dbReference>
<keyword evidence="3 8" id="KW-0418">Kinase</keyword>
<dbReference type="GO" id="GO:0005524">
    <property type="term" value="F:ATP binding"/>
    <property type="evidence" value="ECO:0007669"/>
    <property type="project" value="UniProtKB-UniRule"/>
</dbReference>
<dbReference type="EMBL" id="GBEZ01016479">
    <property type="protein sequence ID" value="JAC69773.1"/>
    <property type="molecule type" value="Transcribed_RNA"/>
</dbReference>
<dbReference type="InterPro" id="IPR017441">
    <property type="entry name" value="Protein_kinase_ATP_BS"/>
</dbReference>
<organism evidence="8">
    <name type="scientific">Tetraselmis sp. GSL018</name>
    <dbReference type="NCBI Taxonomy" id="582737"/>
    <lineage>
        <taxon>Eukaryota</taxon>
        <taxon>Viridiplantae</taxon>
        <taxon>Chlorophyta</taxon>
        <taxon>core chlorophytes</taxon>
        <taxon>Chlorodendrophyceae</taxon>
        <taxon>Chlorodendrales</taxon>
        <taxon>Chlorodendraceae</taxon>
        <taxon>Tetraselmis</taxon>
    </lineage>
</organism>
<protein>
    <submittedName>
        <fullName evidence="8">Camk camk1 protein kinase</fullName>
    </submittedName>
</protein>
<feature type="domain" description="Protein kinase" evidence="7">
    <location>
        <begin position="31"/>
        <end position="299"/>
    </location>
</feature>
<evidence type="ECO:0000256" key="5">
    <source>
        <dbReference type="PROSITE-ProRule" id="PRU10141"/>
    </source>
</evidence>
<reference evidence="8" key="1">
    <citation type="submission" date="2014-05" db="EMBL/GenBank/DDBJ databases">
        <title>The transcriptome of the halophilic microalga Tetraselmis sp. GSL018 isolated from the Great Salt Lake, Utah.</title>
        <authorList>
            <person name="Jinkerson R.E."/>
            <person name="D'Adamo S."/>
            <person name="Posewitz M.C."/>
        </authorList>
    </citation>
    <scope>NUCLEOTIDE SEQUENCE</scope>
    <source>
        <strain evidence="8">GSL018</strain>
    </source>
</reference>
<dbReference type="Gene3D" id="3.30.200.20">
    <property type="entry name" value="Phosphorylase Kinase, domain 1"/>
    <property type="match status" value="1"/>
</dbReference>
<keyword evidence="4 5" id="KW-0067">ATP-binding</keyword>